<dbReference type="Proteomes" id="UP000237968">
    <property type="component" value="Unassembled WGS sequence"/>
</dbReference>
<accession>A0A2S9YL32</accession>
<sequence>MSPASAPSDAGAYFETEHDEWCKVSIDTRGRSLEPSASFLRAWNLVASRGQPGFGSGPIPHSEDEAREQICGDPRCELEQPRVIRTSAAGKIGIGVLIPERDELLAVAVAGGGSDECREPASLDVEVVGELMHVRTTVTDGHHVSYDFHGDLGEFGETYAYGSEVAFGGCEVSSSTRTDLIIDISTAELELTLTQVRPIGMVSDEVDVELHEDGVRLRGCHRVLELAWTDPDPG</sequence>
<proteinExistence type="predicted"/>
<dbReference type="RefSeq" id="WP_106389622.1">
    <property type="nucleotide sequence ID" value="NZ_PVNK01000005.1"/>
</dbReference>
<dbReference type="AlphaFoldDB" id="A0A2S9YL32"/>
<gene>
    <name evidence="1" type="ORF">ENSA5_01410</name>
</gene>
<name>A0A2S9YL32_9BACT</name>
<organism evidence="1 2">
    <name type="scientific">Enhygromyxa salina</name>
    <dbReference type="NCBI Taxonomy" id="215803"/>
    <lineage>
        <taxon>Bacteria</taxon>
        <taxon>Pseudomonadati</taxon>
        <taxon>Myxococcota</taxon>
        <taxon>Polyangia</taxon>
        <taxon>Nannocystales</taxon>
        <taxon>Nannocystaceae</taxon>
        <taxon>Enhygromyxa</taxon>
    </lineage>
</organism>
<evidence type="ECO:0000313" key="1">
    <source>
        <dbReference type="EMBL" id="PRQ05821.1"/>
    </source>
</evidence>
<keyword evidence="2" id="KW-1185">Reference proteome</keyword>
<evidence type="ECO:0000313" key="2">
    <source>
        <dbReference type="Proteomes" id="UP000237968"/>
    </source>
</evidence>
<reference evidence="1 2" key="1">
    <citation type="submission" date="2018-03" db="EMBL/GenBank/DDBJ databases">
        <title>Draft Genome Sequences of the Obligatory Marine Myxobacteria Enhygromyxa salina SWB005.</title>
        <authorList>
            <person name="Poehlein A."/>
            <person name="Moghaddam J.A."/>
            <person name="Harms H."/>
            <person name="Alanjari M."/>
            <person name="Koenig G.M."/>
            <person name="Daniel R."/>
            <person name="Schaeberle T.F."/>
        </authorList>
    </citation>
    <scope>NUCLEOTIDE SEQUENCE [LARGE SCALE GENOMIC DNA]</scope>
    <source>
        <strain evidence="1 2">SWB005</strain>
    </source>
</reference>
<protein>
    <submittedName>
        <fullName evidence="1">Uncharacterized protein</fullName>
    </submittedName>
</protein>
<dbReference type="EMBL" id="PVNK01000005">
    <property type="protein sequence ID" value="PRQ05821.1"/>
    <property type="molecule type" value="Genomic_DNA"/>
</dbReference>
<comment type="caution">
    <text evidence="1">The sequence shown here is derived from an EMBL/GenBank/DDBJ whole genome shotgun (WGS) entry which is preliminary data.</text>
</comment>